<dbReference type="GO" id="GO:0006281">
    <property type="term" value="P:DNA repair"/>
    <property type="evidence" value="ECO:0007669"/>
    <property type="project" value="UniProtKB-ARBA"/>
</dbReference>
<dbReference type="InterPro" id="IPR006086">
    <property type="entry name" value="XPG-I_dom"/>
</dbReference>
<dbReference type="SMART" id="SM00485">
    <property type="entry name" value="XPGN"/>
    <property type="match status" value="1"/>
</dbReference>
<dbReference type="PANTHER" id="PTHR11081">
    <property type="entry name" value="FLAP ENDONUCLEASE FAMILY MEMBER"/>
    <property type="match status" value="1"/>
</dbReference>
<dbReference type="Gene3D" id="1.10.150.20">
    <property type="entry name" value="5' to 3' exonuclease, C-terminal subdomain"/>
    <property type="match status" value="1"/>
</dbReference>
<dbReference type="InterPro" id="IPR036279">
    <property type="entry name" value="5-3_exonuclease_C_sf"/>
</dbReference>
<reference evidence="6" key="1">
    <citation type="journal article" date="2012" name="Science">
        <title>The Paleozoic origin of enzymatic lignin decomposition reconstructed from 31 fungal genomes.</title>
        <authorList>
            <person name="Floudas D."/>
            <person name="Binder M."/>
            <person name="Riley R."/>
            <person name="Barry K."/>
            <person name="Blanchette R.A."/>
            <person name="Henrissat B."/>
            <person name="Martinez A.T."/>
            <person name="Otillar R."/>
            <person name="Spatafora J.W."/>
            <person name="Yadav J.S."/>
            <person name="Aerts A."/>
            <person name="Benoit I."/>
            <person name="Boyd A."/>
            <person name="Carlson A."/>
            <person name="Copeland A."/>
            <person name="Coutinho P.M."/>
            <person name="de Vries R.P."/>
            <person name="Ferreira P."/>
            <person name="Findley K."/>
            <person name="Foster B."/>
            <person name="Gaskell J."/>
            <person name="Glotzer D."/>
            <person name="Gorecki P."/>
            <person name="Heitman J."/>
            <person name="Hesse C."/>
            <person name="Hori C."/>
            <person name="Igarashi K."/>
            <person name="Jurgens J.A."/>
            <person name="Kallen N."/>
            <person name="Kersten P."/>
            <person name="Kohler A."/>
            <person name="Kuees U."/>
            <person name="Kumar T.K.A."/>
            <person name="Kuo A."/>
            <person name="LaButti K."/>
            <person name="Larrondo L.F."/>
            <person name="Lindquist E."/>
            <person name="Ling A."/>
            <person name="Lombard V."/>
            <person name="Lucas S."/>
            <person name="Lundell T."/>
            <person name="Martin R."/>
            <person name="McLaughlin D.J."/>
            <person name="Morgenstern I."/>
            <person name="Morin E."/>
            <person name="Murat C."/>
            <person name="Nagy L.G."/>
            <person name="Nolan M."/>
            <person name="Ohm R.A."/>
            <person name="Patyshakuliyeva A."/>
            <person name="Rokas A."/>
            <person name="Ruiz-Duenas F.J."/>
            <person name="Sabat G."/>
            <person name="Salamov A."/>
            <person name="Samejima M."/>
            <person name="Schmutz J."/>
            <person name="Slot J.C."/>
            <person name="St John F."/>
            <person name="Stenlid J."/>
            <person name="Sun H."/>
            <person name="Sun S."/>
            <person name="Syed K."/>
            <person name="Tsang A."/>
            <person name="Wiebenga A."/>
            <person name="Young D."/>
            <person name="Pisabarro A."/>
            <person name="Eastwood D.C."/>
            <person name="Martin F."/>
            <person name="Cullen D."/>
            <person name="Grigoriev I.V."/>
            <person name="Hibbett D.S."/>
        </authorList>
    </citation>
    <scope>NUCLEOTIDE SEQUENCE [LARGE SCALE GENOMIC DNA]</scope>
    <source>
        <strain evidence="6">RWD-64-598 SS2</strain>
    </source>
</reference>
<accession>A0A5M3MHN1</accession>
<protein>
    <submittedName>
        <fullName evidence="5">PIN domain-like protein</fullName>
    </submittedName>
</protein>
<keyword evidence="6" id="KW-1185">Reference proteome</keyword>
<dbReference type="SUPFAM" id="SSF47807">
    <property type="entry name" value="5' to 3' exonuclease, C-terminal subdomain"/>
    <property type="match status" value="1"/>
</dbReference>
<evidence type="ECO:0000256" key="1">
    <source>
        <dbReference type="ARBA" id="ARBA00022722"/>
    </source>
</evidence>
<evidence type="ECO:0000313" key="6">
    <source>
        <dbReference type="Proteomes" id="UP000053558"/>
    </source>
</evidence>
<proteinExistence type="predicted"/>
<dbReference type="SMART" id="SM00484">
    <property type="entry name" value="XPGI"/>
    <property type="match status" value="1"/>
</dbReference>
<dbReference type="CDD" id="cd09870">
    <property type="entry name" value="PIN_YEN1"/>
    <property type="match status" value="1"/>
</dbReference>
<dbReference type="KEGG" id="cput:CONPUDRAFT_128086"/>
<keyword evidence="1" id="KW-0540">Nuclease</keyword>
<sequence length="386" mass="42408">MDTTQSPTASSPSRLLHLISHLPNAMGIKGLWPLLAPSCTEHQLSDFAISRALQGPLTPTSLDFTIGVDASILMYTTFKGQKRAQINVGENDVLKTLFFRLLQLAATPARYLFVFDGSARPAIKRNKHVRTSSPFPVKGLKAFIRAMGFDCHDAPGEAEAELAALNGLGVIDAVMTTDSDAFLFGAKCVLRMYVINHDPYTIQLYTQERLTNTVDLSRGGLVLMALLVGGDYHPGLPGCGTATAYALAQYGFGDDLVDAMLHADQPNLSAFLATLRGQISHAANVDPKGLFRSKRPSISASLTREFPNVNVLNAYMHPATSVTRGDPLPILSPLMKIDIPRLAELCQRHLCWTSQEVMCKFRPKVWHVAFLRRAFYVSNFDEHYST</sequence>
<dbReference type="GO" id="GO:0017108">
    <property type="term" value="F:5'-flap endonuclease activity"/>
    <property type="evidence" value="ECO:0007669"/>
    <property type="project" value="TreeGrafter"/>
</dbReference>
<dbReference type="OMA" id="GKRINTW"/>
<evidence type="ECO:0000313" key="5">
    <source>
        <dbReference type="EMBL" id="EIW78450.1"/>
    </source>
</evidence>
<dbReference type="OrthoDB" id="2959108at2759"/>
<feature type="domain" description="XPG-I" evidence="3">
    <location>
        <begin position="145"/>
        <end position="216"/>
    </location>
</feature>
<dbReference type="InterPro" id="IPR029060">
    <property type="entry name" value="PIN-like_dom_sf"/>
</dbReference>
<dbReference type="EMBL" id="JH711582">
    <property type="protein sequence ID" value="EIW78450.1"/>
    <property type="molecule type" value="Genomic_DNA"/>
</dbReference>
<keyword evidence="2" id="KW-0378">Hydrolase</keyword>
<evidence type="ECO:0000259" key="4">
    <source>
        <dbReference type="SMART" id="SM00485"/>
    </source>
</evidence>
<dbReference type="SUPFAM" id="SSF88723">
    <property type="entry name" value="PIN domain-like"/>
    <property type="match status" value="1"/>
</dbReference>
<organism evidence="5 6">
    <name type="scientific">Coniophora puteana (strain RWD-64-598)</name>
    <name type="common">Brown rot fungus</name>
    <dbReference type="NCBI Taxonomy" id="741705"/>
    <lineage>
        <taxon>Eukaryota</taxon>
        <taxon>Fungi</taxon>
        <taxon>Dikarya</taxon>
        <taxon>Basidiomycota</taxon>
        <taxon>Agaricomycotina</taxon>
        <taxon>Agaricomycetes</taxon>
        <taxon>Agaricomycetidae</taxon>
        <taxon>Boletales</taxon>
        <taxon>Coniophorineae</taxon>
        <taxon>Coniophoraceae</taxon>
        <taxon>Coniophora</taxon>
    </lineage>
</organism>
<feature type="domain" description="XPG N-terminal" evidence="4">
    <location>
        <begin position="26"/>
        <end position="133"/>
    </location>
</feature>
<comment type="caution">
    <text evidence="5">The sequence shown here is derived from an EMBL/GenBank/DDBJ whole genome shotgun (WGS) entry which is preliminary data.</text>
</comment>
<dbReference type="InterPro" id="IPR006084">
    <property type="entry name" value="XPG/Rad2"/>
</dbReference>
<dbReference type="Pfam" id="PF00752">
    <property type="entry name" value="XPG_N"/>
    <property type="match status" value="1"/>
</dbReference>
<dbReference type="PANTHER" id="PTHR11081:SF75">
    <property type="entry name" value="ENDONUCLEASE, PUTATIVE (AFU_ORTHOLOGUE AFUA_3G13260)-RELATED"/>
    <property type="match status" value="1"/>
</dbReference>
<dbReference type="GeneID" id="19200098"/>
<dbReference type="Pfam" id="PF00867">
    <property type="entry name" value="XPG_I"/>
    <property type="match status" value="1"/>
</dbReference>
<name>A0A5M3MHN1_CONPW</name>
<gene>
    <name evidence="5" type="ORF">CONPUDRAFT_128086</name>
</gene>
<evidence type="ECO:0000259" key="3">
    <source>
        <dbReference type="SMART" id="SM00484"/>
    </source>
</evidence>
<dbReference type="Gene3D" id="3.40.50.1010">
    <property type="entry name" value="5'-nuclease"/>
    <property type="match status" value="2"/>
</dbReference>
<evidence type="ECO:0000256" key="2">
    <source>
        <dbReference type="ARBA" id="ARBA00022801"/>
    </source>
</evidence>
<dbReference type="PRINTS" id="PR00853">
    <property type="entry name" value="XPGRADSUPER"/>
</dbReference>
<dbReference type="AlphaFoldDB" id="A0A5M3MHN1"/>
<dbReference type="Proteomes" id="UP000053558">
    <property type="component" value="Unassembled WGS sequence"/>
</dbReference>
<dbReference type="InterPro" id="IPR006085">
    <property type="entry name" value="XPG_DNA_repair_N"/>
</dbReference>
<dbReference type="RefSeq" id="XP_007771484.1">
    <property type="nucleotide sequence ID" value="XM_007773294.1"/>
</dbReference>